<dbReference type="PANTHER" id="PTHR45947:SF3">
    <property type="entry name" value="SULFOQUINOVOSYL TRANSFERASE SQD2"/>
    <property type="match status" value="1"/>
</dbReference>
<dbReference type="GO" id="GO:0016757">
    <property type="term" value="F:glycosyltransferase activity"/>
    <property type="evidence" value="ECO:0007669"/>
    <property type="project" value="TreeGrafter"/>
</dbReference>
<dbReference type="eggNOG" id="COG0438">
    <property type="taxonomic scope" value="Bacteria"/>
</dbReference>
<proteinExistence type="predicted"/>
<reference evidence="2 3" key="1">
    <citation type="journal article" date="2004" name="Nucleic Acids Res.">
        <title>Genome sequence of Symbiobacterium thermophilum, an uncultivable bacterium that depends on microbial commensalism.</title>
        <authorList>
            <person name="Ueda K."/>
            <person name="Yamashita A."/>
            <person name="Ishikawa J."/>
            <person name="Shimada M."/>
            <person name="Watsuji T."/>
            <person name="Morimura K."/>
            <person name="Ikeda H."/>
            <person name="Hattori M."/>
            <person name="Beppu T."/>
        </authorList>
    </citation>
    <scope>NUCLEOTIDE SEQUENCE [LARGE SCALE GENOMIC DNA]</scope>
    <source>
        <strain evidence="3">T / IAM 14863</strain>
    </source>
</reference>
<organism evidence="2 3">
    <name type="scientific">Symbiobacterium thermophilum (strain DSM 24528 / JCM 14929 / IAM 14863 / T)</name>
    <dbReference type="NCBI Taxonomy" id="292459"/>
    <lineage>
        <taxon>Bacteria</taxon>
        <taxon>Bacillati</taxon>
        <taxon>Bacillota</taxon>
        <taxon>Clostridia</taxon>
        <taxon>Eubacteriales</taxon>
        <taxon>Symbiobacteriaceae</taxon>
        <taxon>Symbiobacterium</taxon>
    </lineage>
</organism>
<dbReference type="CDD" id="cd03801">
    <property type="entry name" value="GT4_PimA-like"/>
    <property type="match status" value="1"/>
</dbReference>
<keyword evidence="3" id="KW-1185">Reference proteome</keyword>
<dbReference type="AlphaFoldDB" id="Q67PP5"/>
<sequence length="745" mass="81557">MTQRKNPRLLVLACDGLDPDVILHNLHRLPFIRSLCQGGGHGVVESAVHSCDIWTTHYTGLPPEQHGVQFSRLALAKQPADLSAVKTDLFLWDWLNRHGLTVGFVEPLHAYPAPRVQGFFVSGSPRPSLAQTDRAVWPPALKPLIDREYMASLPKPPSLKDLGVDKPFNELTDAELLKLLDGYFADAPALLRPHLNWYLDLVERLWTEVPCDVLWVYFMETDVLGHFLFNADPPEVLVQVYAEMDRGFARLAQRTGAEAVLLLSDHGMTPIARLLTQPQSTPLMRNLAEEYRVAGTRLLRPDLAVVQGYNRGLCTGTHRDRAFYAVRSPRVRSGVRADVHFHDLFGLLLRVLGLPVPPGRRAYRGPLFPEPAPAPGPARAPTPGPGTAPRAATAPGTTPTVTTKGVRPLRIGILTYGIHKGGRGRTVARLAEGLARRGHDTFILMLEGQPVAYPVRVPIHRMPAFEPHKFPQADVIIPASLGLIPKALGRSSHVTVPLHFRFEPDVAYDARTALHVVSLPYRSMATAAPVAARVQQQSGRPCHPVPPGVDTAIFKPGARPPGGPRRVGFIYRSPALGYGFKGADCFFTAMQRVLHEERDVRVCLLNPDGLPVDAPIPVEVVEARSDEEIARFYRSLDVFVTASVSDGAQLGVLEAMACGTPVVATDAGGIREYATPGINCFMGLPNHPKMLGDLVLAALRDRNRARGFANAALQMVRTRTWDAFVDAAEAAVQAACAERRREAKP</sequence>
<feature type="compositionally biased region" description="Pro residues" evidence="1">
    <location>
        <begin position="368"/>
        <end position="386"/>
    </location>
</feature>
<evidence type="ECO:0000313" key="2">
    <source>
        <dbReference type="EMBL" id="BAD40348.1"/>
    </source>
</evidence>
<accession>Q67PP5</accession>
<dbReference type="Gene3D" id="3.40.50.2000">
    <property type="entry name" value="Glycogen Phosphorylase B"/>
    <property type="match status" value="2"/>
</dbReference>
<dbReference type="Gene3D" id="3.40.720.10">
    <property type="entry name" value="Alkaline Phosphatase, subunit A"/>
    <property type="match status" value="1"/>
</dbReference>
<dbReference type="EMBL" id="AP006840">
    <property type="protein sequence ID" value="BAD40348.1"/>
    <property type="molecule type" value="Genomic_DNA"/>
</dbReference>
<dbReference type="Pfam" id="PF13692">
    <property type="entry name" value="Glyco_trans_1_4"/>
    <property type="match status" value="1"/>
</dbReference>
<dbReference type="OrthoDB" id="9797829at2"/>
<dbReference type="InterPro" id="IPR017850">
    <property type="entry name" value="Alkaline_phosphatase_core_sf"/>
</dbReference>
<dbReference type="Proteomes" id="UP000000417">
    <property type="component" value="Chromosome"/>
</dbReference>
<dbReference type="PANTHER" id="PTHR45947">
    <property type="entry name" value="SULFOQUINOVOSYL TRANSFERASE SQD2"/>
    <property type="match status" value="1"/>
</dbReference>
<dbReference type="HOGENOM" id="CLU_372940_0_0_9"/>
<feature type="compositionally biased region" description="Low complexity" evidence="1">
    <location>
        <begin position="387"/>
        <end position="403"/>
    </location>
</feature>
<dbReference type="STRING" id="292459.STH1363"/>
<dbReference type="Pfam" id="PF01663">
    <property type="entry name" value="Phosphodiest"/>
    <property type="match status" value="1"/>
</dbReference>
<evidence type="ECO:0000313" key="3">
    <source>
        <dbReference type="Proteomes" id="UP000000417"/>
    </source>
</evidence>
<protein>
    <submittedName>
        <fullName evidence="2">Glycosyltransferase-like protein</fullName>
    </submittedName>
</protein>
<gene>
    <name evidence="2" type="ordered locus">STH1363</name>
</gene>
<name>Q67PP5_SYMTH</name>
<evidence type="ECO:0000256" key="1">
    <source>
        <dbReference type="SAM" id="MobiDB-lite"/>
    </source>
</evidence>
<dbReference type="InterPro" id="IPR050194">
    <property type="entry name" value="Glycosyltransferase_grp1"/>
</dbReference>
<feature type="region of interest" description="Disordered" evidence="1">
    <location>
        <begin position="365"/>
        <end position="403"/>
    </location>
</feature>
<dbReference type="KEGG" id="sth:STH1363"/>
<dbReference type="eggNOG" id="COG3379">
    <property type="taxonomic scope" value="Bacteria"/>
</dbReference>
<dbReference type="SUPFAM" id="SSF53649">
    <property type="entry name" value="Alkaline phosphatase-like"/>
    <property type="match status" value="1"/>
</dbReference>
<dbReference type="RefSeq" id="WP_011195493.1">
    <property type="nucleotide sequence ID" value="NC_006177.1"/>
</dbReference>
<dbReference type="InterPro" id="IPR002591">
    <property type="entry name" value="Phosphodiest/P_Trfase"/>
</dbReference>
<dbReference type="SUPFAM" id="SSF53756">
    <property type="entry name" value="UDP-Glycosyltransferase/glycogen phosphorylase"/>
    <property type="match status" value="1"/>
</dbReference>
<keyword evidence="2" id="KW-0808">Transferase</keyword>